<protein>
    <submittedName>
        <fullName evidence="5">Ig-like domain-containing protein</fullName>
    </submittedName>
</protein>
<dbReference type="Proteomes" id="UP000748308">
    <property type="component" value="Unassembled WGS sequence"/>
</dbReference>
<name>A0A937X7W3_UNCEI</name>
<feature type="domain" description="SbsA Ig-like" evidence="4">
    <location>
        <begin position="713"/>
        <end position="804"/>
    </location>
</feature>
<keyword evidence="1 3" id="KW-0732">Signal</keyword>
<evidence type="ECO:0000259" key="4">
    <source>
        <dbReference type="Pfam" id="PF13205"/>
    </source>
</evidence>
<gene>
    <name evidence="5" type="ORF">FJY75_03055</name>
</gene>
<feature type="chain" id="PRO_5036676460" evidence="3">
    <location>
        <begin position="29"/>
        <end position="1531"/>
    </location>
</feature>
<accession>A0A937X7W3</accession>
<evidence type="ECO:0000256" key="2">
    <source>
        <dbReference type="SAM" id="MobiDB-lite"/>
    </source>
</evidence>
<reference evidence="5" key="1">
    <citation type="submission" date="2019-03" db="EMBL/GenBank/DDBJ databases">
        <title>Lake Tanganyika Metagenome-Assembled Genomes (MAGs).</title>
        <authorList>
            <person name="Tran P."/>
        </authorList>
    </citation>
    <scope>NUCLEOTIDE SEQUENCE</scope>
    <source>
        <strain evidence="5">M_DeepCast_400m_m2_100</strain>
    </source>
</reference>
<sequence length="1531" mass="159196">MRAPGRSAARRAAGVLLPLLLAAGLWQCTDDGVGSHPGSVEVVLKRGAGLPESAVRIDSLEIEVFLRGAAVAAETARLDGAGAFSATFSLPAGEDYRVRVLAFGAAGDAWPDGSRQEGIVAAGEAGRVGVPAGRLARVDVPLERVESRLLGAGGAPGSDSLRLRWSSVAGASGYRFGWYAARAGALEISPPQADTFAVLAWGGGGAAGRGVVPSDSVLFRALPEFSGRGGVFGPGLWRDLSLWLDLPRLIALAPAQGDTVEVEGLAVELSFDRGMETASLAAGVTWERIHGGPVGFTVTARDPEPSSRFLLLPDAELSMGAAYGVTVTPGVLDADGRPFDADPALEGLQALTVGWRTAPYAPLRVLEVSPAPGALGRDRSAAVRVRFNRAVDPTSVGQASLYLTDSWGARPAPAAIEAAGDSAVWLPAQPHWYATTCTLHLTTAIRAADGKPFDQDPQTYPEREGFRSFYTTLEQPPGPRVVSVAPDSGATGVALGSPIRVEFSVPVDPATVSPTTTFRLLRGGSVGIPGTVTGDPTGRVFTFRPAAELERGTAYLVRVLGEGPGGGVRDLQGQPLDQDRSLPGYQPFESWFTAALPPAVVALAFEPARADTFVDSGAAVRLWFSRPLEPASVTSGSVRLELAGEGVEAEAALAPDGSVRLVPAGPLEWLTRYTLVADTLLAALDGSRFDQDPLAPGHHPYRRGFTTEPESLHPAVAAVTPADSADGVALTSVVTIAFTRAVAPATVTAESFVLERVGPGGEVTPVPGTVAASGAAATLTPAAPLSWFSDYRVRVTSAVTDPSGLLRLDQDPLTPGLQPFLSVLRTTRETVPPRVESVFPGNGAGNVSISTEVALLFSEPMDAARLPGAFHLRRDESETPGGGVLDGTGRIYTFTPDEPLAYLTTYIVEVDTTACDLAGNSLDGDPGQPGRESFVSSFTTERDRVPPRVTLREPANGSQDVGPDVVVRYEFSEPLAAESVTAQAFRLSLGAAGVPGSARLAEDGRSINWTPVALPDSSATILEFGRTYTVTADTLLTDLAGNRLDQFPGVPGRQADVSFFTTRPETLAPRVIALLPAAVDVPVGAHPALVFSEPMDEASLLLPAAVALTLAGQPVAHSRLLCAAGDTLRLVPDDRLAYYEVYAVAVDTLARDLAGNGLDQQPDLPGRQPYAGSFRTEPDRDPPFVLAVSPADGAPHVDPRARVELTFSEPLAPSTVNAANLYIVGEEGVVPLREGPALDDTGSLVTLVPAALAQGGGYDVIVTHLVTDLAGNRMAHTPGQPAFRSAFAVGWLPVVVWSGGLCAPSDTTRVLFDASGSYDPAPGDSIVAAVWDWGDGARDTLAAPAGLVAAHTYGCLDLAGCDGLDNDGDGEIDESGPEGCDESYRVILELIDTHGLAGADTAGVSFCPLLVRACDLAPGERLALHASIRLGLTKAVDPATLDSAVVLTGAGDSTAAPRLLSLEQEGRTLVIEPRGLHGGAYRLEVSPLLATPEGLALDQDLCLPGRQAFVLDFLGPVKPDGAEPAEDGGYR</sequence>
<comment type="caution">
    <text evidence="5">The sequence shown here is derived from an EMBL/GenBank/DDBJ whole genome shotgun (WGS) entry which is preliminary data.</text>
</comment>
<feature type="domain" description="SbsA Ig-like" evidence="4">
    <location>
        <begin position="1067"/>
        <end position="1162"/>
    </location>
</feature>
<dbReference type="Gene3D" id="2.60.40.1220">
    <property type="match status" value="4"/>
</dbReference>
<evidence type="ECO:0000313" key="5">
    <source>
        <dbReference type="EMBL" id="MBM3316810.1"/>
    </source>
</evidence>
<evidence type="ECO:0000256" key="3">
    <source>
        <dbReference type="SAM" id="SignalP"/>
    </source>
</evidence>
<evidence type="ECO:0000313" key="6">
    <source>
        <dbReference type="Proteomes" id="UP000748308"/>
    </source>
</evidence>
<feature type="domain" description="SbsA Ig-like" evidence="4">
    <location>
        <begin position="1179"/>
        <end position="1276"/>
    </location>
</feature>
<dbReference type="InterPro" id="IPR014755">
    <property type="entry name" value="Cu-Rt/internalin_Ig-like"/>
</dbReference>
<feature type="signal peptide" evidence="3">
    <location>
        <begin position="1"/>
        <end position="28"/>
    </location>
</feature>
<dbReference type="Gene3D" id="2.60.40.3710">
    <property type="match status" value="1"/>
</dbReference>
<organism evidence="5 6">
    <name type="scientific">Eiseniibacteriota bacterium</name>
    <dbReference type="NCBI Taxonomy" id="2212470"/>
    <lineage>
        <taxon>Bacteria</taxon>
        <taxon>Candidatus Eiseniibacteriota</taxon>
    </lineage>
</organism>
<evidence type="ECO:0000256" key="1">
    <source>
        <dbReference type="ARBA" id="ARBA00022729"/>
    </source>
</evidence>
<feature type="domain" description="SbsA Ig-like" evidence="4">
    <location>
        <begin position="943"/>
        <end position="1046"/>
    </location>
</feature>
<feature type="region of interest" description="Disordered" evidence="2">
    <location>
        <begin position="920"/>
        <end position="944"/>
    </location>
</feature>
<dbReference type="EMBL" id="VGIY01000044">
    <property type="protein sequence ID" value="MBM3316810.1"/>
    <property type="molecule type" value="Genomic_DNA"/>
</dbReference>
<dbReference type="Pfam" id="PF13205">
    <property type="entry name" value="Big_5"/>
    <property type="match status" value="7"/>
</dbReference>
<feature type="region of interest" description="Disordered" evidence="2">
    <location>
        <begin position="1157"/>
        <end position="1179"/>
    </location>
</feature>
<feature type="domain" description="SbsA Ig-like" evidence="4">
    <location>
        <begin position="478"/>
        <end position="579"/>
    </location>
</feature>
<dbReference type="InterPro" id="IPR032812">
    <property type="entry name" value="SbsA_Ig"/>
</dbReference>
<feature type="domain" description="SbsA Ig-like" evidence="4">
    <location>
        <begin position="830"/>
        <end position="940"/>
    </location>
</feature>
<feature type="domain" description="SbsA Ig-like" evidence="4">
    <location>
        <begin position="362"/>
        <end position="454"/>
    </location>
</feature>
<proteinExistence type="predicted"/>